<keyword evidence="5 7" id="KW-1133">Transmembrane helix</keyword>
<dbReference type="AlphaFoldDB" id="A0A7W8HG61"/>
<protein>
    <submittedName>
        <fullName evidence="8">Chromate transporter</fullName>
    </submittedName>
</protein>
<dbReference type="Pfam" id="PF02417">
    <property type="entry name" value="Chromate_transp"/>
    <property type="match status" value="1"/>
</dbReference>
<dbReference type="GO" id="GO:0015109">
    <property type="term" value="F:chromate transmembrane transporter activity"/>
    <property type="evidence" value="ECO:0007669"/>
    <property type="project" value="InterPro"/>
</dbReference>
<comment type="caution">
    <text evidence="8">The sequence shown here is derived from an EMBL/GenBank/DDBJ whole genome shotgun (WGS) entry which is preliminary data.</text>
</comment>
<keyword evidence="6 7" id="KW-0472">Membrane</keyword>
<keyword evidence="3" id="KW-1003">Cell membrane</keyword>
<evidence type="ECO:0000256" key="5">
    <source>
        <dbReference type="ARBA" id="ARBA00022989"/>
    </source>
</evidence>
<dbReference type="GO" id="GO:0005886">
    <property type="term" value="C:plasma membrane"/>
    <property type="evidence" value="ECO:0007669"/>
    <property type="project" value="UniProtKB-SubCell"/>
</dbReference>
<organism evidence="8 9">
    <name type="scientific">Quisquiliibacterium transsilvanicum</name>
    <dbReference type="NCBI Taxonomy" id="1549638"/>
    <lineage>
        <taxon>Bacteria</taxon>
        <taxon>Pseudomonadati</taxon>
        <taxon>Pseudomonadota</taxon>
        <taxon>Betaproteobacteria</taxon>
        <taxon>Burkholderiales</taxon>
        <taxon>Burkholderiaceae</taxon>
        <taxon>Quisquiliibacterium</taxon>
    </lineage>
</organism>
<evidence type="ECO:0000313" key="8">
    <source>
        <dbReference type="EMBL" id="MBB5271464.1"/>
    </source>
</evidence>
<proteinExistence type="inferred from homology"/>
<name>A0A7W8HG61_9BURK</name>
<evidence type="ECO:0000256" key="2">
    <source>
        <dbReference type="ARBA" id="ARBA00005262"/>
    </source>
</evidence>
<feature type="transmembrane region" description="Helical" evidence="7">
    <location>
        <begin position="83"/>
        <end position="109"/>
    </location>
</feature>
<evidence type="ECO:0000256" key="7">
    <source>
        <dbReference type="SAM" id="Phobius"/>
    </source>
</evidence>
<dbReference type="PANTHER" id="PTHR43663:SF1">
    <property type="entry name" value="CHROMATE TRANSPORTER"/>
    <property type="match status" value="1"/>
</dbReference>
<gene>
    <name evidence="8" type="ORF">HNQ70_001474</name>
</gene>
<dbReference type="InterPro" id="IPR052518">
    <property type="entry name" value="CHR_Transporter"/>
</dbReference>
<comment type="similarity">
    <text evidence="2">Belongs to the chromate ion transporter (CHR) (TC 2.A.51) family.</text>
</comment>
<dbReference type="Proteomes" id="UP000532440">
    <property type="component" value="Unassembled WGS sequence"/>
</dbReference>
<evidence type="ECO:0000256" key="4">
    <source>
        <dbReference type="ARBA" id="ARBA00022692"/>
    </source>
</evidence>
<dbReference type="RefSeq" id="WP_183965872.1">
    <property type="nucleotide sequence ID" value="NZ_BAABEW010000001.1"/>
</dbReference>
<dbReference type="PANTHER" id="PTHR43663">
    <property type="entry name" value="CHROMATE TRANSPORT PROTEIN-RELATED"/>
    <property type="match status" value="1"/>
</dbReference>
<reference evidence="8 9" key="1">
    <citation type="submission" date="2020-08" db="EMBL/GenBank/DDBJ databases">
        <title>Genomic Encyclopedia of Type Strains, Phase IV (KMG-IV): sequencing the most valuable type-strain genomes for metagenomic binning, comparative biology and taxonomic classification.</title>
        <authorList>
            <person name="Goeker M."/>
        </authorList>
    </citation>
    <scope>NUCLEOTIDE SEQUENCE [LARGE SCALE GENOMIC DNA]</scope>
    <source>
        <strain evidence="8 9">DSM 29781</strain>
    </source>
</reference>
<comment type="subcellular location">
    <subcellularLocation>
        <location evidence="1">Cell membrane</location>
        <topology evidence="1">Multi-pass membrane protein</topology>
    </subcellularLocation>
</comment>
<dbReference type="EMBL" id="JACHGB010000003">
    <property type="protein sequence ID" value="MBB5271464.1"/>
    <property type="molecule type" value="Genomic_DNA"/>
</dbReference>
<evidence type="ECO:0000313" key="9">
    <source>
        <dbReference type="Proteomes" id="UP000532440"/>
    </source>
</evidence>
<dbReference type="InterPro" id="IPR003370">
    <property type="entry name" value="Chromate_transpt"/>
</dbReference>
<feature type="transmembrane region" description="Helical" evidence="7">
    <location>
        <begin position="121"/>
        <end position="142"/>
    </location>
</feature>
<evidence type="ECO:0000256" key="1">
    <source>
        <dbReference type="ARBA" id="ARBA00004651"/>
    </source>
</evidence>
<evidence type="ECO:0000256" key="3">
    <source>
        <dbReference type="ARBA" id="ARBA00022475"/>
    </source>
</evidence>
<sequence>MDTALSSEPSAERRPRSPAHVFFAFSRLALRGFGGVLPWAQRTLVDEERWLTQREFVDVLALAQVLPGPNVCNVALMVGDRFFGWRGAVAALGGMMAAPLAIVLALALLHARFAELPAVVAALRGMGAVSAGLLIGMALRLLPGLHAGQAGWAFAAAAFLGAGILRWPLLGVMGALGSASVALAWRRLARAPLPKPPRPGAGT</sequence>
<evidence type="ECO:0000256" key="6">
    <source>
        <dbReference type="ARBA" id="ARBA00023136"/>
    </source>
</evidence>
<accession>A0A7W8HG61</accession>
<feature type="transmembrane region" description="Helical" evidence="7">
    <location>
        <begin position="154"/>
        <end position="185"/>
    </location>
</feature>
<keyword evidence="4 7" id="KW-0812">Transmembrane</keyword>
<keyword evidence="9" id="KW-1185">Reference proteome</keyword>